<evidence type="ECO:0000313" key="4">
    <source>
        <dbReference type="EMBL" id="OGM92435.1"/>
    </source>
</evidence>
<evidence type="ECO:0000256" key="3">
    <source>
        <dbReference type="ARBA" id="ARBA00022884"/>
    </source>
</evidence>
<reference evidence="4 5" key="1">
    <citation type="journal article" date="2016" name="Nat. Commun.">
        <title>Thousands of microbial genomes shed light on interconnected biogeochemical processes in an aquifer system.</title>
        <authorList>
            <person name="Anantharaman K."/>
            <person name="Brown C.T."/>
            <person name="Hug L.A."/>
            <person name="Sharon I."/>
            <person name="Castelle C.J."/>
            <person name="Probst A.J."/>
            <person name="Thomas B.C."/>
            <person name="Singh A."/>
            <person name="Wilkins M.J."/>
            <person name="Karaoz U."/>
            <person name="Brodie E.L."/>
            <person name="Williams K.H."/>
            <person name="Hubbard S.S."/>
            <person name="Banfield J.F."/>
        </authorList>
    </citation>
    <scope>NUCLEOTIDE SEQUENCE [LARGE SCALE GENOMIC DNA]</scope>
</reference>
<dbReference type="InterPro" id="IPR036416">
    <property type="entry name" value="Pept_tRNA_hydro_sf"/>
</dbReference>
<sequence length="170" mass="18584">MQSKFPSFNDIDIIIALGNPGSEYAHTYHNAGALFVRFLRESSFATPPAIESLGVFMNVSGPAVKKILKKDGVKPERMLLVHDDVDIPVGEYKLSFGSGAAGHHGVESTIETLGTKDFWRLRIGIAKTIETHEGTFIKLKADTYVLKHISQADNTLLQGAFEKAAEQLNA</sequence>
<dbReference type="SUPFAM" id="SSF53178">
    <property type="entry name" value="Peptidyl-tRNA hydrolase-like"/>
    <property type="match status" value="1"/>
</dbReference>
<dbReference type="STRING" id="1802559.A2372_00075"/>
<evidence type="ECO:0000256" key="1">
    <source>
        <dbReference type="ARBA" id="ARBA00022555"/>
    </source>
</evidence>
<dbReference type="Proteomes" id="UP000176422">
    <property type="component" value="Unassembled WGS sequence"/>
</dbReference>
<dbReference type="EMBL" id="MGIT01000006">
    <property type="protein sequence ID" value="OGM92435.1"/>
    <property type="molecule type" value="Genomic_DNA"/>
</dbReference>
<keyword evidence="2" id="KW-0378">Hydrolase</keyword>
<dbReference type="AlphaFoldDB" id="A0A1F8DXD1"/>
<evidence type="ECO:0000256" key="2">
    <source>
        <dbReference type="ARBA" id="ARBA00022801"/>
    </source>
</evidence>
<accession>A0A1F8DXD1</accession>
<proteinExistence type="predicted"/>
<dbReference type="InterPro" id="IPR001328">
    <property type="entry name" value="Pept_tRNA_hydro"/>
</dbReference>
<organism evidence="4 5">
    <name type="scientific">Candidatus Wolfebacteria bacterium RIFOXYB1_FULL_54_12</name>
    <dbReference type="NCBI Taxonomy" id="1802559"/>
    <lineage>
        <taxon>Bacteria</taxon>
        <taxon>Candidatus Wolfeibacteriota</taxon>
    </lineage>
</organism>
<dbReference type="Gene3D" id="3.40.50.1470">
    <property type="entry name" value="Peptidyl-tRNA hydrolase"/>
    <property type="match status" value="2"/>
</dbReference>
<gene>
    <name evidence="4" type="ORF">A2372_00075</name>
</gene>
<dbReference type="Pfam" id="PF01195">
    <property type="entry name" value="Pept_tRNA_hydro"/>
    <property type="match status" value="1"/>
</dbReference>
<dbReference type="PANTHER" id="PTHR17224:SF1">
    <property type="entry name" value="PEPTIDYL-TRNA HYDROLASE"/>
    <property type="match status" value="1"/>
</dbReference>
<keyword evidence="3" id="KW-0694">RNA-binding</keyword>
<dbReference type="GO" id="GO:0004045">
    <property type="term" value="F:peptidyl-tRNA hydrolase activity"/>
    <property type="evidence" value="ECO:0007669"/>
    <property type="project" value="InterPro"/>
</dbReference>
<dbReference type="GO" id="GO:0000049">
    <property type="term" value="F:tRNA binding"/>
    <property type="evidence" value="ECO:0007669"/>
    <property type="project" value="UniProtKB-KW"/>
</dbReference>
<dbReference type="PANTHER" id="PTHR17224">
    <property type="entry name" value="PEPTIDYL-TRNA HYDROLASE"/>
    <property type="match status" value="1"/>
</dbReference>
<dbReference type="NCBIfam" id="TIGR00447">
    <property type="entry name" value="pth"/>
    <property type="match status" value="1"/>
</dbReference>
<protein>
    <recommendedName>
        <fullName evidence="6">Peptidyl-tRNA hydrolase</fullName>
    </recommendedName>
</protein>
<evidence type="ECO:0000313" key="5">
    <source>
        <dbReference type="Proteomes" id="UP000176422"/>
    </source>
</evidence>
<comment type="caution">
    <text evidence="4">The sequence shown here is derived from an EMBL/GenBank/DDBJ whole genome shotgun (WGS) entry which is preliminary data.</text>
</comment>
<evidence type="ECO:0008006" key="6">
    <source>
        <dbReference type="Google" id="ProtNLM"/>
    </source>
</evidence>
<name>A0A1F8DXD1_9BACT</name>
<keyword evidence="1" id="KW-0820">tRNA-binding</keyword>